<keyword evidence="4" id="KW-1185">Reference proteome</keyword>
<dbReference type="GO" id="GO:0016791">
    <property type="term" value="F:phosphatase activity"/>
    <property type="evidence" value="ECO:0007669"/>
    <property type="project" value="TreeGrafter"/>
</dbReference>
<dbReference type="PANTHER" id="PTHR42850:SF2">
    <property type="entry name" value="BLL5683 PROTEIN"/>
    <property type="match status" value="1"/>
</dbReference>
<organism evidence="3 4">
    <name type="scientific">Methanococcoides methylutens</name>
    <dbReference type="NCBI Taxonomy" id="2226"/>
    <lineage>
        <taxon>Archaea</taxon>
        <taxon>Methanobacteriati</taxon>
        <taxon>Methanobacteriota</taxon>
        <taxon>Stenosarchaea group</taxon>
        <taxon>Methanomicrobia</taxon>
        <taxon>Methanosarcinales</taxon>
        <taxon>Methanosarcinaceae</taxon>
        <taxon>Methanococcoides</taxon>
    </lineage>
</organism>
<dbReference type="OrthoDB" id="9937at2157"/>
<comment type="caution">
    <text evidence="3">The sequence shown here is derived from an EMBL/GenBank/DDBJ whole genome shotgun (WGS) entry which is preliminary data.</text>
</comment>
<dbReference type="EC" id="3.1.4.-" evidence="1"/>
<accession>A0A099T0P6</accession>
<gene>
    <name evidence="3" type="ORF">LI82_12840</name>
</gene>
<evidence type="ECO:0000313" key="4">
    <source>
        <dbReference type="Proteomes" id="UP000029859"/>
    </source>
</evidence>
<dbReference type="InterPro" id="IPR011152">
    <property type="entry name" value="Pesterase_MJ0912"/>
</dbReference>
<keyword evidence="1" id="KW-0479">Metal-binding</keyword>
<dbReference type="PANTHER" id="PTHR42850">
    <property type="entry name" value="METALLOPHOSPHOESTERASE"/>
    <property type="match status" value="1"/>
</dbReference>
<dbReference type="Gene3D" id="3.60.21.10">
    <property type="match status" value="1"/>
</dbReference>
<dbReference type="InterPro" id="IPR029052">
    <property type="entry name" value="Metallo-depent_PP-like"/>
</dbReference>
<evidence type="ECO:0000256" key="1">
    <source>
        <dbReference type="RuleBase" id="RU362039"/>
    </source>
</evidence>
<proteinExistence type="inferred from homology"/>
<dbReference type="NCBIfam" id="TIGR00040">
    <property type="entry name" value="yfcE"/>
    <property type="match status" value="1"/>
</dbReference>
<dbReference type="AlphaFoldDB" id="A0A099T0P6"/>
<dbReference type="Pfam" id="PF12850">
    <property type="entry name" value="Metallophos_2"/>
    <property type="match status" value="1"/>
</dbReference>
<name>A0A099T0P6_METMT</name>
<reference evidence="3 4" key="1">
    <citation type="submission" date="2014-09" db="EMBL/GenBank/DDBJ databases">
        <title>Draft genome sequence of an obligately methylotrophic methanogen, Methanococcoides methylutens, isolated from marine sediment.</title>
        <authorList>
            <person name="Guan Y."/>
            <person name="Ngugi D.K."/>
            <person name="Blom J."/>
            <person name="Ali S."/>
            <person name="Ferry J.G."/>
            <person name="Stingl U."/>
        </authorList>
    </citation>
    <scope>NUCLEOTIDE SEQUENCE [LARGE SCALE GENOMIC DNA]</scope>
    <source>
        <strain evidence="3 4">DSM 2657</strain>
    </source>
</reference>
<dbReference type="InterPro" id="IPR024654">
    <property type="entry name" value="Calcineurin-like_PHP_lpxH"/>
</dbReference>
<dbReference type="EMBL" id="JRHO01000015">
    <property type="protein sequence ID" value="KGK97658.1"/>
    <property type="molecule type" value="Genomic_DNA"/>
</dbReference>
<comment type="cofactor">
    <cofactor evidence="1">
        <name>a divalent metal cation</name>
        <dbReference type="ChEBI" id="CHEBI:60240"/>
    </cofactor>
</comment>
<comment type="similarity">
    <text evidence="1">Belongs to the metallophosphoesterase superfamily. YfcE family.</text>
</comment>
<evidence type="ECO:0000313" key="3">
    <source>
        <dbReference type="EMBL" id="KGK97658.1"/>
    </source>
</evidence>
<evidence type="ECO:0000259" key="2">
    <source>
        <dbReference type="Pfam" id="PF12850"/>
    </source>
</evidence>
<dbReference type="InterPro" id="IPR050126">
    <property type="entry name" value="Ap4A_hydrolase"/>
</dbReference>
<dbReference type="Proteomes" id="UP000029859">
    <property type="component" value="Unassembled WGS sequence"/>
</dbReference>
<feature type="domain" description="Calcineurin-like phosphoesterase" evidence="2">
    <location>
        <begin position="1"/>
        <end position="192"/>
    </location>
</feature>
<protein>
    <recommendedName>
        <fullName evidence="1">Phosphoesterase</fullName>
        <ecNumber evidence="1">3.1.4.-</ecNumber>
    </recommendedName>
</protein>
<dbReference type="RefSeq" id="WP_048196389.1">
    <property type="nucleotide sequence ID" value="NZ_CAAGSM010000005.1"/>
</dbReference>
<dbReference type="GO" id="GO:0005737">
    <property type="term" value="C:cytoplasm"/>
    <property type="evidence" value="ECO:0007669"/>
    <property type="project" value="TreeGrafter"/>
</dbReference>
<dbReference type="InterPro" id="IPR000979">
    <property type="entry name" value="Phosphodiesterase_MJ0936/Vps29"/>
</dbReference>
<sequence>MKLLIISDIHGNKDALDAVLSVPHDEVVCLGDLVDYGPDPVGCIESLMDPDIPVIKGNHDNAVASKVDCGCGYKYKHLSTATREYTWGQLDDMHMGFLMKLPMHIERTLDGKNMLFTHGSPRSMYEYIKPDTPEEEVLDMIEGVEADFIVIGHSHIPFVRQVGDVTIINPGSVGQPRNGDVHASCAVFDTENHSVELIKCEYDLEAVCKSIQKKMPHPEELIEILRRGY</sequence>
<dbReference type="PIRSF" id="PIRSF000883">
    <property type="entry name" value="Pesterase_MJ0912"/>
    <property type="match status" value="1"/>
</dbReference>
<dbReference type="GO" id="GO:0046872">
    <property type="term" value="F:metal ion binding"/>
    <property type="evidence" value="ECO:0007669"/>
    <property type="project" value="UniProtKB-KW"/>
</dbReference>
<dbReference type="SUPFAM" id="SSF56300">
    <property type="entry name" value="Metallo-dependent phosphatases"/>
    <property type="match status" value="1"/>
</dbReference>